<dbReference type="OrthoDB" id="7689749at2"/>
<evidence type="ECO:0000256" key="1">
    <source>
        <dbReference type="SAM" id="Phobius"/>
    </source>
</evidence>
<organism evidence="2 3">
    <name type="scientific">Roseicyclus elongatus DSM 19469</name>
    <dbReference type="NCBI Taxonomy" id="1294273"/>
    <lineage>
        <taxon>Bacteria</taxon>
        <taxon>Pseudomonadati</taxon>
        <taxon>Pseudomonadota</taxon>
        <taxon>Alphaproteobacteria</taxon>
        <taxon>Rhodobacterales</taxon>
        <taxon>Roseobacteraceae</taxon>
        <taxon>Roseicyclus</taxon>
    </lineage>
</organism>
<dbReference type="AlphaFoldDB" id="W8RZA2"/>
<proteinExistence type="predicted"/>
<dbReference type="eggNOG" id="ENOG5033BPZ">
    <property type="taxonomic scope" value="Bacteria"/>
</dbReference>
<dbReference type="Proteomes" id="UP000019593">
    <property type="component" value="Chromosome"/>
</dbReference>
<accession>W8RZA2</accession>
<keyword evidence="1" id="KW-0812">Transmembrane</keyword>
<dbReference type="KEGG" id="red:roselon_00791"/>
<dbReference type="HOGENOM" id="CLU_2635792_0_0_5"/>
<reference evidence="2 3" key="1">
    <citation type="submission" date="2013-03" db="EMBL/GenBank/DDBJ databases">
        <authorList>
            <person name="Fiebig A."/>
            <person name="Goeker M."/>
            <person name="Klenk H.-P.P."/>
        </authorList>
    </citation>
    <scope>NUCLEOTIDE SEQUENCE [LARGE SCALE GENOMIC DNA]</scope>
    <source>
        <strain evidence="3">DSM 19469</strain>
    </source>
</reference>
<feature type="transmembrane region" description="Helical" evidence="1">
    <location>
        <begin position="40"/>
        <end position="58"/>
    </location>
</feature>
<sequence>MSRFGPTRGEVKLRLAISLAGLVLLALAYATNGIGGIASLEIGLISGAFFGGSAIWSGRQLWTSRKR</sequence>
<evidence type="ECO:0000313" key="3">
    <source>
        <dbReference type="Proteomes" id="UP000019593"/>
    </source>
</evidence>
<dbReference type="EMBL" id="CP004372">
    <property type="protein sequence ID" value="AHM03207.1"/>
    <property type="molecule type" value="Genomic_DNA"/>
</dbReference>
<dbReference type="RefSeq" id="WP_025311090.1">
    <property type="nucleotide sequence ID" value="NZ_CP004372.1"/>
</dbReference>
<evidence type="ECO:0000313" key="2">
    <source>
        <dbReference type="EMBL" id="AHM03207.1"/>
    </source>
</evidence>
<keyword evidence="1" id="KW-0472">Membrane</keyword>
<gene>
    <name evidence="2" type="ORF">roselon_00791</name>
</gene>
<protein>
    <submittedName>
        <fullName evidence="2">Uncharacterized protein</fullName>
    </submittedName>
</protein>
<name>W8RZA2_9RHOB</name>
<keyword evidence="3" id="KW-1185">Reference proteome</keyword>
<dbReference type="STRING" id="1294273.roselon_00791"/>
<keyword evidence="1" id="KW-1133">Transmembrane helix</keyword>